<accession>A0A2M7R6E6</accession>
<feature type="domain" description="Galactose-1-phosphate uridyl transferase C-terminal" evidence="11">
    <location>
        <begin position="195"/>
        <end position="305"/>
    </location>
</feature>
<evidence type="ECO:0000259" key="10">
    <source>
        <dbReference type="Pfam" id="PF01087"/>
    </source>
</evidence>
<keyword evidence="4 9" id="KW-0479">Metal-binding</keyword>
<evidence type="ECO:0000256" key="8">
    <source>
        <dbReference type="PIRSR" id="PIRSR000808-1"/>
    </source>
</evidence>
<comment type="cofactor">
    <cofactor evidence="9">
        <name>Zn(2+)</name>
        <dbReference type="ChEBI" id="CHEBI:29105"/>
    </cofactor>
    <text evidence="9">Binds 1 zinc ion per subunit.</text>
</comment>
<dbReference type="PANTHER" id="PTHR42763:SF2">
    <property type="entry name" value="ADP-GLUCOSE PHOSPHORYLASE"/>
    <property type="match status" value="1"/>
</dbReference>
<evidence type="ECO:0000256" key="1">
    <source>
        <dbReference type="ARBA" id="ARBA00010951"/>
    </source>
</evidence>
<evidence type="ECO:0000256" key="9">
    <source>
        <dbReference type="PIRSR" id="PIRSR000808-3"/>
    </source>
</evidence>
<feature type="binding site" evidence="9">
    <location>
        <position position="172"/>
    </location>
    <ligand>
        <name>Zn(2+)</name>
        <dbReference type="ChEBI" id="CHEBI:29105"/>
    </ligand>
</feature>
<proteinExistence type="inferred from homology"/>
<dbReference type="InterPro" id="IPR005850">
    <property type="entry name" value="GalP_Utransf_C"/>
</dbReference>
<dbReference type="PANTHER" id="PTHR42763">
    <property type="entry name" value="ADP-GLUCOSE PHOSPHORYLASE"/>
    <property type="match status" value="1"/>
</dbReference>
<reference evidence="13" key="1">
    <citation type="submission" date="2017-09" db="EMBL/GenBank/DDBJ databases">
        <title>Depth-based differentiation of microbial function through sediment-hosted aquifers and enrichment of novel symbionts in the deep terrestrial subsurface.</title>
        <authorList>
            <person name="Probst A.J."/>
            <person name="Ladd B."/>
            <person name="Jarett J.K."/>
            <person name="Geller-Mcgrath D.E."/>
            <person name="Sieber C.M.K."/>
            <person name="Emerson J.B."/>
            <person name="Anantharaman K."/>
            <person name="Thomas B.C."/>
            <person name="Malmstrom R."/>
            <person name="Stieglmeier M."/>
            <person name="Klingl A."/>
            <person name="Woyke T."/>
            <person name="Ryan C.M."/>
            <person name="Banfield J.F."/>
        </authorList>
    </citation>
    <scope>NUCLEOTIDE SEQUENCE [LARGE SCALE GENOMIC DNA]</scope>
</reference>
<evidence type="ECO:0000256" key="7">
    <source>
        <dbReference type="NCBIfam" id="TIGR00209"/>
    </source>
</evidence>
<dbReference type="AlphaFoldDB" id="A0A2M7R6E6"/>
<dbReference type="Proteomes" id="UP000230767">
    <property type="component" value="Unassembled WGS sequence"/>
</dbReference>
<feature type="binding site" evidence="9">
    <location>
        <position position="52"/>
    </location>
    <ligand>
        <name>Zn(2+)</name>
        <dbReference type="ChEBI" id="CHEBI:29105"/>
    </ligand>
</feature>
<feature type="binding site" evidence="9">
    <location>
        <position position="49"/>
    </location>
    <ligand>
        <name>Zn(2+)</name>
        <dbReference type="ChEBI" id="CHEBI:29105"/>
    </ligand>
</feature>
<dbReference type="NCBIfam" id="TIGR00209">
    <property type="entry name" value="galT_1"/>
    <property type="match status" value="1"/>
</dbReference>
<evidence type="ECO:0000256" key="6">
    <source>
        <dbReference type="ARBA" id="ARBA00023277"/>
    </source>
</evidence>
<sequence length="339" mass="39721">MVKKPKFPSELRSGPLSKDWVLIATGRARRPETFKKEKKKDCVAPKKTCPFCHPEKEEPILVFAKGRKIKTHKIPKDWQVVVLPNKYPALIPSRILRERKEGPYQIKEGVGYHEVVVTRNHIKQMAQFSQPQVKEVIDVYQERYLDLMNEPFVNYVSIFHNHGSEAGASIFHPHSQIMATPVIDPDLNRAVISAQKYFKFHKKCIYCLMNDWEKEKKERIVFENKEFLVICPFVSKTAFEMIISPKNHLPYFERANEEEKKYLAEAFLVALQKLYKALNNPSYNFYLHTAPCDGKNYNFYHWHWTIVPKTATWAGFELCTGIEISTIEPEKAAEYLRRQ</sequence>
<comment type="caution">
    <text evidence="12">The sequence shown here is derived from an EMBL/GenBank/DDBJ whole genome shotgun (WGS) entry which is preliminary data.</text>
</comment>
<protein>
    <recommendedName>
        <fullName evidence="7">Galactose-1-phosphate uridylyltransferase</fullName>
        <ecNumber evidence="7">2.7.7.12</ecNumber>
    </recommendedName>
</protein>
<evidence type="ECO:0000256" key="3">
    <source>
        <dbReference type="ARBA" id="ARBA00022695"/>
    </source>
</evidence>
<dbReference type="InterPro" id="IPR053177">
    <property type="entry name" value="ADP-glucose_phosphorylase"/>
</dbReference>
<dbReference type="Pfam" id="PF02744">
    <property type="entry name" value="GalP_UDP_tr_C"/>
    <property type="match status" value="1"/>
</dbReference>
<evidence type="ECO:0000256" key="2">
    <source>
        <dbReference type="ARBA" id="ARBA00022679"/>
    </source>
</evidence>
<comment type="similarity">
    <text evidence="1">Belongs to the galactose-1-phosphate uridylyltransferase type 1 family.</text>
</comment>
<evidence type="ECO:0000259" key="11">
    <source>
        <dbReference type="Pfam" id="PF02744"/>
    </source>
</evidence>
<dbReference type="PIRSF" id="PIRSF000808">
    <property type="entry name" value="GalT"/>
    <property type="match status" value="1"/>
</dbReference>
<keyword evidence="2 12" id="KW-0808">Transferase</keyword>
<dbReference type="Gene3D" id="3.30.428.10">
    <property type="entry name" value="HIT-like"/>
    <property type="match status" value="2"/>
</dbReference>
<evidence type="ECO:0000313" key="13">
    <source>
        <dbReference type="Proteomes" id="UP000230767"/>
    </source>
</evidence>
<dbReference type="GO" id="GO:0008108">
    <property type="term" value="F:UDP-glucose:hexose-1-phosphate uridylyltransferase activity"/>
    <property type="evidence" value="ECO:0007669"/>
    <property type="project" value="UniProtKB-UniRule"/>
</dbReference>
<dbReference type="Pfam" id="PF01087">
    <property type="entry name" value="GalP_UDP_transf"/>
    <property type="match status" value="1"/>
</dbReference>
<organism evidence="12 13">
    <name type="scientific">Candidatus Nealsonbacteria bacterium CG_4_10_14_0_8_um_filter_37_14</name>
    <dbReference type="NCBI Taxonomy" id="1974684"/>
    <lineage>
        <taxon>Bacteria</taxon>
        <taxon>Candidatus Nealsoniibacteriota</taxon>
    </lineage>
</organism>
<feature type="binding site" evidence="9">
    <location>
        <position position="121"/>
    </location>
    <ligand>
        <name>Zn(2+)</name>
        <dbReference type="ChEBI" id="CHEBI:29105"/>
    </ligand>
</feature>
<dbReference type="GO" id="GO:0008270">
    <property type="term" value="F:zinc ion binding"/>
    <property type="evidence" value="ECO:0007669"/>
    <property type="project" value="InterPro"/>
</dbReference>
<keyword evidence="3 12" id="KW-0548">Nucleotidyltransferase</keyword>
<evidence type="ECO:0000256" key="5">
    <source>
        <dbReference type="ARBA" id="ARBA00022833"/>
    </source>
</evidence>
<dbReference type="InterPro" id="IPR036265">
    <property type="entry name" value="HIT-like_sf"/>
</dbReference>
<feature type="domain" description="Galactose-1-phosphate uridyl transferase N-terminal" evidence="10">
    <location>
        <begin position="10"/>
        <end position="182"/>
    </location>
</feature>
<dbReference type="GO" id="GO:0006012">
    <property type="term" value="P:galactose metabolic process"/>
    <property type="evidence" value="ECO:0007669"/>
    <property type="project" value="UniProtKB-UniRule"/>
</dbReference>
<keyword evidence="6" id="KW-0119">Carbohydrate metabolism</keyword>
<gene>
    <name evidence="12" type="primary">galT</name>
    <name evidence="12" type="ORF">COY73_02670</name>
</gene>
<dbReference type="InterPro" id="IPR001937">
    <property type="entry name" value="GalP_UDPtransf1"/>
</dbReference>
<name>A0A2M7R6E6_9BACT</name>
<keyword evidence="5 9" id="KW-0862">Zinc</keyword>
<dbReference type="EMBL" id="PFLW01000066">
    <property type="protein sequence ID" value="PIY88820.1"/>
    <property type="molecule type" value="Genomic_DNA"/>
</dbReference>
<evidence type="ECO:0000256" key="4">
    <source>
        <dbReference type="ARBA" id="ARBA00022723"/>
    </source>
</evidence>
<evidence type="ECO:0000313" key="12">
    <source>
        <dbReference type="EMBL" id="PIY88820.1"/>
    </source>
</evidence>
<feature type="active site" description="Tele-UMP-histidine intermediate" evidence="8">
    <location>
        <position position="174"/>
    </location>
</feature>
<dbReference type="SUPFAM" id="SSF54197">
    <property type="entry name" value="HIT-like"/>
    <property type="match status" value="2"/>
</dbReference>
<dbReference type="InterPro" id="IPR005849">
    <property type="entry name" value="GalP_Utransf_N"/>
</dbReference>
<dbReference type="EC" id="2.7.7.12" evidence="7"/>